<dbReference type="SMART" id="SM00387">
    <property type="entry name" value="HATPase_c"/>
    <property type="match status" value="1"/>
</dbReference>
<dbReference type="EC" id="2.7.13.3" evidence="2"/>
<gene>
    <name evidence="10" type="ORF">GTA51_08000</name>
</gene>
<dbReference type="SUPFAM" id="SSF47384">
    <property type="entry name" value="Homodimeric domain of signal transducing histidine kinase"/>
    <property type="match status" value="1"/>
</dbReference>
<dbReference type="CDD" id="cd00082">
    <property type="entry name" value="HisKA"/>
    <property type="match status" value="1"/>
</dbReference>
<keyword evidence="3" id="KW-0597">Phosphoprotein</keyword>
<dbReference type="GO" id="GO:0000155">
    <property type="term" value="F:phosphorelay sensor kinase activity"/>
    <property type="evidence" value="ECO:0007669"/>
    <property type="project" value="InterPro"/>
</dbReference>
<evidence type="ECO:0000256" key="3">
    <source>
        <dbReference type="ARBA" id="ARBA00022553"/>
    </source>
</evidence>
<keyword evidence="11" id="KW-1185">Reference proteome</keyword>
<dbReference type="PRINTS" id="PR00344">
    <property type="entry name" value="BCTRLSENSOR"/>
</dbReference>
<keyword evidence="7" id="KW-0067">ATP-binding</keyword>
<evidence type="ECO:0000313" key="10">
    <source>
        <dbReference type="EMBL" id="MYL83077.1"/>
    </source>
</evidence>
<dbReference type="SUPFAM" id="SSF55874">
    <property type="entry name" value="ATPase domain of HSP90 chaperone/DNA topoisomerase II/histidine kinase"/>
    <property type="match status" value="1"/>
</dbReference>
<feature type="domain" description="Histidine kinase" evidence="9">
    <location>
        <begin position="149"/>
        <end position="401"/>
    </location>
</feature>
<dbReference type="AlphaFoldDB" id="A0A7C9N0B1"/>
<reference evidence="10 11" key="1">
    <citation type="submission" date="2020-01" db="EMBL/GenBank/DDBJ databases">
        <title>Genome sequence of Desulfovibrio aerotolerans DSM 16695(T).</title>
        <authorList>
            <person name="Karnachuk O."/>
            <person name="Avakyan M."/>
            <person name="Mardanov A."/>
            <person name="Kadnikov V."/>
            <person name="Ravin N."/>
        </authorList>
    </citation>
    <scope>NUCLEOTIDE SEQUENCE [LARGE SCALE GENOMIC DNA]</scope>
    <source>
        <strain evidence="10 11">DSM 16695</strain>
    </source>
</reference>
<dbReference type="PROSITE" id="PS50109">
    <property type="entry name" value="HIS_KIN"/>
    <property type="match status" value="1"/>
</dbReference>
<dbReference type="GO" id="GO:0005524">
    <property type="term" value="F:ATP binding"/>
    <property type="evidence" value="ECO:0007669"/>
    <property type="project" value="UniProtKB-KW"/>
</dbReference>
<evidence type="ECO:0000256" key="7">
    <source>
        <dbReference type="ARBA" id="ARBA00022840"/>
    </source>
</evidence>
<dbReference type="InterPro" id="IPR036097">
    <property type="entry name" value="HisK_dim/P_sf"/>
</dbReference>
<evidence type="ECO:0000256" key="5">
    <source>
        <dbReference type="ARBA" id="ARBA00022741"/>
    </source>
</evidence>
<dbReference type="OrthoDB" id="9769169at2"/>
<dbReference type="InterPro" id="IPR003594">
    <property type="entry name" value="HATPase_dom"/>
</dbReference>
<dbReference type="InterPro" id="IPR036890">
    <property type="entry name" value="HATPase_C_sf"/>
</dbReference>
<evidence type="ECO:0000259" key="9">
    <source>
        <dbReference type="PROSITE" id="PS50109"/>
    </source>
</evidence>
<evidence type="ECO:0000256" key="8">
    <source>
        <dbReference type="ARBA" id="ARBA00023012"/>
    </source>
</evidence>
<organism evidence="10 11">
    <name type="scientific">Solidesulfovibrio aerotolerans</name>
    <dbReference type="NCBI Taxonomy" id="295255"/>
    <lineage>
        <taxon>Bacteria</taxon>
        <taxon>Pseudomonadati</taxon>
        <taxon>Thermodesulfobacteriota</taxon>
        <taxon>Desulfovibrionia</taxon>
        <taxon>Desulfovibrionales</taxon>
        <taxon>Desulfovibrionaceae</taxon>
        <taxon>Solidesulfovibrio</taxon>
    </lineage>
</organism>
<dbReference type="EMBL" id="WVUD01000010">
    <property type="protein sequence ID" value="MYL83077.1"/>
    <property type="molecule type" value="Genomic_DNA"/>
</dbReference>
<sequence length="407" mass="42387">MVKEEHVRDGKRGRDGMGSIGIWQDGIGQDLACMLAAAGLAVATGPAGSALGDEVVCLVAAGAALAAHAGVVAGRRVRCGARPFSVLAVLPATADETAVASALALADEVIFEPVRAVELTGRVTRLLAAREQALAQALHRESLGRLAAGIAHEINTPVQYVGGNLEFLGTALGKLLELLDALAETALTDRDEGSLAEELTQLLDDEELGFLLQEVPAAIRESKEGLDQVTSLVLAMKRFAQPGIGRPEPLDLAQAVADTLAVSRSVWHFAADVTVDMDANLPPVLFVPGDLNQVLLHIVVNAAEAIAEKYAGQGEKGHITIRATRNGAVVELVIADDGPGIPEAIRQRIFDPFFTTKAAGKGSGQGLAISQAILVRHNARLEVLTAPDAGTSIVISLPVAQQPVLDC</sequence>
<dbReference type="PANTHER" id="PTHR43065">
    <property type="entry name" value="SENSOR HISTIDINE KINASE"/>
    <property type="match status" value="1"/>
</dbReference>
<keyword evidence="4" id="KW-0808">Transferase</keyword>
<name>A0A7C9N0B1_9BACT</name>
<evidence type="ECO:0000256" key="2">
    <source>
        <dbReference type="ARBA" id="ARBA00012438"/>
    </source>
</evidence>
<keyword evidence="8" id="KW-0902">Two-component regulatory system</keyword>
<evidence type="ECO:0000256" key="6">
    <source>
        <dbReference type="ARBA" id="ARBA00022777"/>
    </source>
</evidence>
<dbReference type="InterPro" id="IPR004358">
    <property type="entry name" value="Sig_transdc_His_kin-like_C"/>
</dbReference>
<evidence type="ECO:0000256" key="1">
    <source>
        <dbReference type="ARBA" id="ARBA00000085"/>
    </source>
</evidence>
<dbReference type="InterPro" id="IPR003661">
    <property type="entry name" value="HisK_dim/P_dom"/>
</dbReference>
<dbReference type="Pfam" id="PF02518">
    <property type="entry name" value="HATPase_c"/>
    <property type="match status" value="1"/>
</dbReference>
<dbReference type="Proteomes" id="UP000482487">
    <property type="component" value="Unassembled WGS sequence"/>
</dbReference>
<keyword evidence="6" id="KW-0418">Kinase</keyword>
<dbReference type="PANTHER" id="PTHR43065:SF46">
    <property type="entry name" value="C4-DICARBOXYLATE TRANSPORT SENSOR PROTEIN DCTB"/>
    <property type="match status" value="1"/>
</dbReference>
<dbReference type="Gene3D" id="1.10.287.130">
    <property type="match status" value="1"/>
</dbReference>
<keyword evidence="5" id="KW-0547">Nucleotide-binding</keyword>
<evidence type="ECO:0000256" key="4">
    <source>
        <dbReference type="ARBA" id="ARBA00022679"/>
    </source>
</evidence>
<proteinExistence type="predicted"/>
<accession>A0A7C9N0B1</accession>
<protein>
    <recommendedName>
        <fullName evidence="2">histidine kinase</fullName>
        <ecNumber evidence="2">2.7.13.3</ecNumber>
    </recommendedName>
</protein>
<comment type="catalytic activity">
    <reaction evidence="1">
        <text>ATP + protein L-histidine = ADP + protein N-phospho-L-histidine.</text>
        <dbReference type="EC" id="2.7.13.3"/>
    </reaction>
</comment>
<dbReference type="InterPro" id="IPR005467">
    <property type="entry name" value="His_kinase_dom"/>
</dbReference>
<dbReference type="Gene3D" id="3.30.565.10">
    <property type="entry name" value="Histidine kinase-like ATPase, C-terminal domain"/>
    <property type="match status" value="1"/>
</dbReference>
<comment type="caution">
    <text evidence="10">The sequence shown here is derived from an EMBL/GenBank/DDBJ whole genome shotgun (WGS) entry which is preliminary data.</text>
</comment>
<evidence type="ECO:0000313" key="11">
    <source>
        <dbReference type="Proteomes" id="UP000482487"/>
    </source>
</evidence>